<dbReference type="UniPathway" id="UPA00538">
    <property type="reaction ID" value="UER00593"/>
</dbReference>
<dbReference type="PANTHER" id="PTHR10949">
    <property type="entry name" value="LIPOYL SYNTHASE"/>
    <property type="match status" value="1"/>
</dbReference>
<dbReference type="Gene3D" id="3.20.20.70">
    <property type="entry name" value="Aldolase class I"/>
    <property type="match status" value="1"/>
</dbReference>
<feature type="binding site" evidence="8">
    <location>
        <position position="74"/>
    </location>
    <ligand>
        <name>[4Fe-4S] cluster</name>
        <dbReference type="ChEBI" id="CHEBI:49883"/>
        <label>2</label>
        <note>4Fe-4S-S-AdoMet</note>
    </ligand>
</feature>
<feature type="domain" description="Radical SAM core" evidence="9">
    <location>
        <begin position="56"/>
        <end position="270"/>
    </location>
</feature>
<dbReference type="NCBIfam" id="NF009544">
    <property type="entry name" value="PRK12928.1"/>
    <property type="match status" value="1"/>
</dbReference>
<dbReference type="SUPFAM" id="SSF102114">
    <property type="entry name" value="Radical SAM enzymes"/>
    <property type="match status" value="1"/>
</dbReference>
<evidence type="ECO:0000256" key="5">
    <source>
        <dbReference type="ARBA" id="ARBA00023004"/>
    </source>
</evidence>
<keyword evidence="3 8" id="KW-0949">S-adenosyl-L-methionine</keyword>
<reference evidence="10" key="1">
    <citation type="journal article" date="2020" name="Int. J. Syst. Evol. Microbiol.">
        <title>Aquipluma nitroreducens gen. nov. sp. nov., a novel facultatively anaerobic bacterium isolated from a freshwater lake.</title>
        <authorList>
            <person name="Watanabe M."/>
            <person name="Kojima H."/>
            <person name="Fukui M."/>
        </authorList>
    </citation>
    <scope>NUCLEOTIDE SEQUENCE</scope>
    <source>
        <strain evidence="10">MeG22</strain>
    </source>
</reference>
<feature type="binding site" evidence="8">
    <location>
        <position position="77"/>
    </location>
    <ligand>
        <name>[4Fe-4S] cluster</name>
        <dbReference type="ChEBI" id="CHEBI:49883"/>
        <label>2</label>
        <note>4Fe-4S-S-AdoMet</note>
    </ligand>
</feature>
<evidence type="ECO:0000313" key="11">
    <source>
        <dbReference type="Proteomes" id="UP001193389"/>
    </source>
</evidence>
<dbReference type="GO" id="GO:0005737">
    <property type="term" value="C:cytoplasm"/>
    <property type="evidence" value="ECO:0007669"/>
    <property type="project" value="UniProtKB-SubCell"/>
</dbReference>
<comment type="catalytic activity">
    <reaction evidence="7 8">
        <text>[[Fe-S] cluster scaffold protein carrying a second [4Fe-4S](2+) cluster] + N(6)-octanoyl-L-lysyl-[protein] + 2 oxidized [2Fe-2S]-[ferredoxin] + 2 S-adenosyl-L-methionine + 4 H(+) = [[Fe-S] cluster scaffold protein] + N(6)-[(R)-dihydrolipoyl]-L-lysyl-[protein] + 4 Fe(3+) + 2 hydrogen sulfide + 2 5'-deoxyadenosine + 2 L-methionine + 2 reduced [2Fe-2S]-[ferredoxin]</text>
        <dbReference type="Rhea" id="RHEA:16585"/>
        <dbReference type="Rhea" id="RHEA-COMP:9928"/>
        <dbReference type="Rhea" id="RHEA-COMP:10000"/>
        <dbReference type="Rhea" id="RHEA-COMP:10001"/>
        <dbReference type="Rhea" id="RHEA-COMP:10475"/>
        <dbReference type="Rhea" id="RHEA-COMP:14568"/>
        <dbReference type="Rhea" id="RHEA-COMP:14569"/>
        <dbReference type="ChEBI" id="CHEBI:15378"/>
        <dbReference type="ChEBI" id="CHEBI:17319"/>
        <dbReference type="ChEBI" id="CHEBI:29034"/>
        <dbReference type="ChEBI" id="CHEBI:29919"/>
        <dbReference type="ChEBI" id="CHEBI:33722"/>
        <dbReference type="ChEBI" id="CHEBI:33737"/>
        <dbReference type="ChEBI" id="CHEBI:33738"/>
        <dbReference type="ChEBI" id="CHEBI:57844"/>
        <dbReference type="ChEBI" id="CHEBI:59789"/>
        <dbReference type="ChEBI" id="CHEBI:78809"/>
        <dbReference type="ChEBI" id="CHEBI:83100"/>
        <dbReference type="EC" id="2.8.1.8"/>
    </reaction>
</comment>
<evidence type="ECO:0000256" key="1">
    <source>
        <dbReference type="ARBA" id="ARBA00022485"/>
    </source>
</evidence>
<dbReference type="SFLD" id="SFLDG01058">
    <property type="entry name" value="lipoyl_synthase_like"/>
    <property type="match status" value="1"/>
</dbReference>
<evidence type="ECO:0000256" key="2">
    <source>
        <dbReference type="ARBA" id="ARBA00022679"/>
    </source>
</evidence>
<dbReference type="EC" id="2.8.1.8" evidence="8"/>
<dbReference type="SFLD" id="SFLDS00029">
    <property type="entry name" value="Radical_SAM"/>
    <property type="match status" value="1"/>
</dbReference>
<keyword evidence="2 8" id="KW-0808">Transferase</keyword>
<feature type="binding site" evidence="8">
    <location>
        <position position="44"/>
    </location>
    <ligand>
        <name>[4Fe-4S] cluster</name>
        <dbReference type="ChEBI" id="CHEBI:49883"/>
        <label>1</label>
    </ligand>
</feature>
<keyword evidence="1 8" id="KW-0004">4Fe-4S</keyword>
<dbReference type="PANTHER" id="PTHR10949:SF0">
    <property type="entry name" value="LIPOYL SYNTHASE, MITOCHONDRIAL"/>
    <property type="match status" value="1"/>
</dbReference>
<dbReference type="Pfam" id="PF04055">
    <property type="entry name" value="Radical_SAM"/>
    <property type="match status" value="1"/>
</dbReference>
<comment type="pathway">
    <text evidence="8">Protein modification; protein lipoylation via endogenous pathway; protein N(6)-(lipoyl)lysine from octanoyl-[acyl-carrier-protein]: step 2/2.</text>
</comment>
<name>A0A5K7SFQ3_9BACT</name>
<comment type="subcellular location">
    <subcellularLocation>
        <location evidence="8">Cytoplasm</location>
    </subcellularLocation>
</comment>
<dbReference type="SFLD" id="SFLDF00271">
    <property type="entry name" value="lipoyl_synthase"/>
    <property type="match status" value="1"/>
</dbReference>
<evidence type="ECO:0000259" key="9">
    <source>
        <dbReference type="PROSITE" id="PS51918"/>
    </source>
</evidence>
<protein>
    <recommendedName>
        <fullName evidence="8">Lipoyl synthase</fullName>
        <ecNumber evidence="8">2.8.1.8</ecNumber>
    </recommendedName>
    <alternativeName>
        <fullName evidence="8">Lip-syn</fullName>
        <shortName evidence="8">LS</shortName>
    </alternativeName>
    <alternativeName>
        <fullName evidence="8">Lipoate synthase</fullName>
    </alternativeName>
    <alternativeName>
        <fullName evidence="8">Lipoic acid synthase</fullName>
    </alternativeName>
    <alternativeName>
        <fullName evidence="8">Sulfur insertion protein LipA</fullName>
    </alternativeName>
</protein>
<dbReference type="Proteomes" id="UP001193389">
    <property type="component" value="Chromosome"/>
</dbReference>
<comment type="similarity">
    <text evidence="8">Belongs to the radical SAM superfamily. Lipoyl synthase family.</text>
</comment>
<keyword evidence="5 8" id="KW-0408">Iron</keyword>
<organism evidence="10 11">
    <name type="scientific">Aquipluma nitroreducens</name>
    <dbReference type="NCBI Taxonomy" id="2010828"/>
    <lineage>
        <taxon>Bacteria</taxon>
        <taxon>Pseudomonadati</taxon>
        <taxon>Bacteroidota</taxon>
        <taxon>Bacteroidia</taxon>
        <taxon>Marinilabiliales</taxon>
        <taxon>Prolixibacteraceae</taxon>
        <taxon>Aquipluma</taxon>
    </lineage>
</organism>
<evidence type="ECO:0000256" key="4">
    <source>
        <dbReference type="ARBA" id="ARBA00022723"/>
    </source>
</evidence>
<dbReference type="GO" id="GO:0016992">
    <property type="term" value="F:lipoate synthase activity"/>
    <property type="evidence" value="ECO:0007669"/>
    <property type="project" value="UniProtKB-UniRule"/>
</dbReference>
<dbReference type="InterPro" id="IPR003698">
    <property type="entry name" value="Lipoyl_synth"/>
</dbReference>
<comment type="function">
    <text evidence="8">Catalyzes the radical-mediated insertion of two sulfur atoms into the C-6 and C-8 positions of the octanoyl moiety bound to the lipoyl domains of lipoate-dependent enzymes, thereby converting the octanoylated domains into lipoylated derivatives.</text>
</comment>
<feature type="binding site" evidence="8">
    <location>
        <position position="70"/>
    </location>
    <ligand>
        <name>[4Fe-4S] cluster</name>
        <dbReference type="ChEBI" id="CHEBI:49883"/>
        <label>2</label>
        <note>4Fe-4S-S-AdoMet</note>
    </ligand>
</feature>
<evidence type="ECO:0000256" key="8">
    <source>
        <dbReference type="HAMAP-Rule" id="MF_00206"/>
    </source>
</evidence>
<gene>
    <name evidence="8" type="primary">lipA</name>
    <name evidence="10" type="ORF">AQPE_4506</name>
</gene>
<dbReference type="GO" id="GO:0051539">
    <property type="term" value="F:4 iron, 4 sulfur cluster binding"/>
    <property type="evidence" value="ECO:0007669"/>
    <property type="project" value="UniProtKB-UniRule"/>
</dbReference>
<keyword evidence="4 8" id="KW-0479">Metal-binding</keyword>
<dbReference type="NCBIfam" id="NF004019">
    <property type="entry name" value="PRK05481.1"/>
    <property type="match status" value="1"/>
</dbReference>
<dbReference type="AlphaFoldDB" id="A0A5K7SFQ3"/>
<accession>A0A5K7SFQ3</accession>
<dbReference type="EMBL" id="AP018694">
    <property type="protein sequence ID" value="BBE20315.1"/>
    <property type="molecule type" value="Genomic_DNA"/>
</dbReference>
<dbReference type="PIRSF" id="PIRSF005963">
    <property type="entry name" value="Lipoyl_synth"/>
    <property type="match status" value="1"/>
</dbReference>
<dbReference type="KEGG" id="anf:AQPE_4506"/>
<keyword evidence="8" id="KW-0963">Cytoplasm</keyword>
<dbReference type="InterPro" id="IPR007197">
    <property type="entry name" value="rSAM"/>
</dbReference>
<evidence type="ECO:0000256" key="7">
    <source>
        <dbReference type="ARBA" id="ARBA00047326"/>
    </source>
</evidence>
<comment type="cofactor">
    <cofactor evidence="8">
        <name>[4Fe-4S] cluster</name>
        <dbReference type="ChEBI" id="CHEBI:49883"/>
    </cofactor>
    <text evidence="8">Binds 2 [4Fe-4S] clusters per subunit. One cluster is coordinated with 3 cysteines and an exchangeable S-adenosyl-L-methionine.</text>
</comment>
<dbReference type="InterPro" id="IPR006638">
    <property type="entry name" value="Elp3/MiaA/NifB-like_rSAM"/>
</dbReference>
<keyword evidence="11" id="KW-1185">Reference proteome</keyword>
<evidence type="ECO:0000256" key="3">
    <source>
        <dbReference type="ARBA" id="ARBA00022691"/>
    </source>
</evidence>
<dbReference type="GO" id="GO:0046872">
    <property type="term" value="F:metal ion binding"/>
    <property type="evidence" value="ECO:0007669"/>
    <property type="project" value="UniProtKB-KW"/>
</dbReference>
<feature type="binding site" evidence="8">
    <location>
        <position position="55"/>
    </location>
    <ligand>
        <name>[4Fe-4S] cluster</name>
        <dbReference type="ChEBI" id="CHEBI:49883"/>
        <label>1</label>
    </ligand>
</feature>
<evidence type="ECO:0000313" key="10">
    <source>
        <dbReference type="EMBL" id="BBE20315.1"/>
    </source>
</evidence>
<keyword evidence="6 8" id="KW-0411">Iron-sulfur</keyword>
<sequence length="290" mass="32629">MITMTELKAERERLPRWMKSPLPKGESYLKVKRLIADHHLNTICTSGNCPNKGECWNAGTASFMILGDKCTRNCRFCYVQNDVPEPVDWFEPLRLAKTIQTLGLKHCVITSVTRDDLADGGAEFWATTIRKIKELNPETTIETLIPDLNAQPEHLQKVIDAAPDVISHNMETVRRLTPKVRSTARYDRSLQVISMISAAGIVSKSGIMVGLGETESEVLQTMDDLRSAGCKVLTIGQYLQPDSNLLPVQEYITPETFEKYRTEGMKRGFSYVESSPLVRSSYHAERHVKG</sequence>
<dbReference type="SMART" id="SM00729">
    <property type="entry name" value="Elp3"/>
    <property type="match status" value="1"/>
</dbReference>
<dbReference type="HAMAP" id="MF_00206">
    <property type="entry name" value="Lipoyl_synth"/>
    <property type="match status" value="1"/>
</dbReference>
<dbReference type="GO" id="GO:0009249">
    <property type="term" value="P:protein lipoylation"/>
    <property type="evidence" value="ECO:0007669"/>
    <property type="project" value="UniProtKB-UniRule"/>
</dbReference>
<dbReference type="PROSITE" id="PS51918">
    <property type="entry name" value="RADICAL_SAM"/>
    <property type="match status" value="1"/>
</dbReference>
<feature type="binding site" evidence="8">
    <location>
        <position position="49"/>
    </location>
    <ligand>
        <name>[4Fe-4S] cluster</name>
        <dbReference type="ChEBI" id="CHEBI:49883"/>
        <label>1</label>
    </ligand>
</feature>
<dbReference type="InterPro" id="IPR031691">
    <property type="entry name" value="LIAS_N"/>
</dbReference>
<dbReference type="Pfam" id="PF16881">
    <property type="entry name" value="LIAS_N"/>
    <property type="match status" value="1"/>
</dbReference>
<dbReference type="NCBIfam" id="TIGR00510">
    <property type="entry name" value="lipA"/>
    <property type="match status" value="1"/>
</dbReference>
<proteinExistence type="inferred from homology"/>
<dbReference type="InterPro" id="IPR058240">
    <property type="entry name" value="rSAM_sf"/>
</dbReference>
<evidence type="ECO:0000256" key="6">
    <source>
        <dbReference type="ARBA" id="ARBA00023014"/>
    </source>
</evidence>
<feature type="binding site" evidence="8">
    <location>
        <position position="281"/>
    </location>
    <ligand>
        <name>[4Fe-4S] cluster</name>
        <dbReference type="ChEBI" id="CHEBI:49883"/>
        <label>1</label>
    </ligand>
</feature>
<dbReference type="CDD" id="cd01335">
    <property type="entry name" value="Radical_SAM"/>
    <property type="match status" value="1"/>
</dbReference>
<dbReference type="InterPro" id="IPR013785">
    <property type="entry name" value="Aldolase_TIM"/>
</dbReference>